<dbReference type="Proteomes" id="UP000253509">
    <property type="component" value="Unassembled WGS sequence"/>
</dbReference>
<keyword evidence="2" id="KW-1185">Reference proteome</keyword>
<proteinExistence type="predicted"/>
<dbReference type="EMBL" id="QNSB01000004">
    <property type="protein sequence ID" value="RBP72200.1"/>
    <property type="molecule type" value="Genomic_DNA"/>
</dbReference>
<dbReference type="Pfam" id="PF09485">
    <property type="entry name" value="CRISPR_Cse2"/>
    <property type="match status" value="1"/>
</dbReference>
<evidence type="ECO:0000313" key="2">
    <source>
        <dbReference type="Proteomes" id="UP000253509"/>
    </source>
</evidence>
<sequence length="214" mass="24245">MPDDSTRTDTRLTPSSFVIPKVRILQEGHEKDRAAARSVLAQLRRASAGDPGTAWEISEYLLPEREYFDSAMRPGSPRSESADYLETAIHVAMTTYAQLQQGKDSGMHVKDRTLGEAARMLAAHRDEPMDRGKVWERLAKLAQSQTMSSLRWQLRGFVGLLHRRSIGLDIGRLADDVFYWQFPASRPNVQRSWSRQFFHNPRPEADATATDSTT</sequence>
<organism evidence="1 2">
    <name type="scientific">Brevibacterium celere</name>
    <dbReference type="NCBI Taxonomy" id="225845"/>
    <lineage>
        <taxon>Bacteria</taxon>
        <taxon>Bacillati</taxon>
        <taxon>Actinomycetota</taxon>
        <taxon>Actinomycetes</taxon>
        <taxon>Micrococcales</taxon>
        <taxon>Brevibacteriaceae</taxon>
        <taxon>Brevibacterium</taxon>
    </lineage>
</organism>
<gene>
    <name evidence="1" type="ORF">DFO65_104157</name>
</gene>
<dbReference type="InterPro" id="IPR013382">
    <property type="entry name" value="CRISPR-assoc_prot_Cse2"/>
</dbReference>
<comment type="caution">
    <text evidence="1">The sequence shown here is derived from an EMBL/GenBank/DDBJ whole genome shotgun (WGS) entry which is preliminary data.</text>
</comment>
<dbReference type="RefSeq" id="WP_113903746.1">
    <property type="nucleotide sequence ID" value="NZ_QNSB01000004.1"/>
</dbReference>
<reference evidence="1 2" key="1">
    <citation type="submission" date="2018-06" db="EMBL/GenBank/DDBJ databases">
        <title>Freshwater and sediment microbial communities from various areas in North America, analyzing microbe dynamics in response to fracking.</title>
        <authorList>
            <person name="Lamendella R."/>
        </authorList>
    </citation>
    <scope>NUCLEOTIDE SEQUENCE [LARGE SCALE GENOMIC DNA]</scope>
    <source>
        <strain evidence="1 2">3b_TX</strain>
    </source>
</reference>
<evidence type="ECO:0000313" key="1">
    <source>
        <dbReference type="EMBL" id="RBP72200.1"/>
    </source>
</evidence>
<name>A0A366IJ98_9MICO</name>
<dbReference type="Gene3D" id="1.10.520.40">
    <property type="entry name" value="CRISPR-associated protein Cse2"/>
    <property type="match status" value="1"/>
</dbReference>
<dbReference type="NCBIfam" id="TIGR02548">
    <property type="entry name" value="casB_cse2"/>
    <property type="match status" value="1"/>
</dbReference>
<dbReference type="AlphaFoldDB" id="A0A366IJ98"/>
<accession>A0A366IJ98</accession>
<protein>
    <submittedName>
        <fullName evidence="1">CRISPR type I-E-associated protein CasB/Cse2</fullName>
    </submittedName>
</protein>
<dbReference type="InterPro" id="IPR038287">
    <property type="entry name" value="Cse2_sf"/>
</dbReference>